<feature type="domain" description="Glycosyltransferase N-terminal" evidence="8">
    <location>
        <begin position="8"/>
        <end position="233"/>
    </location>
</feature>
<dbReference type="GO" id="GO:0008194">
    <property type="term" value="F:UDP-glycosyltransferase activity"/>
    <property type="evidence" value="ECO:0007669"/>
    <property type="project" value="InterPro"/>
</dbReference>
<reference evidence="9" key="1">
    <citation type="journal article" date="2015" name="Metab. Eng.">
        <title>Production of bioactive ginsenosides Rh2 and Rg3 by metabolically engineered yeasts.</title>
        <authorList>
            <person name="Wang P."/>
            <person name="Wei Y."/>
            <person name="Fan Y."/>
            <person name="Liu Q."/>
            <person name="Wei W."/>
            <person name="Yang C."/>
            <person name="Zhang L."/>
            <person name="Zhao G."/>
            <person name="Yue J."/>
            <person name="Yan X."/>
            <person name="Zhou Z."/>
        </authorList>
    </citation>
    <scope>NUCLEOTIDE SEQUENCE</scope>
</reference>
<dbReference type="GO" id="GO:0016114">
    <property type="term" value="P:terpenoid biosynthetic process"/>
    <property type="evidence" value="ECO:0007669"/>
    <property type="project" value="UniProtKB-UniPathway"/>
</dbReference>
<dbReference type="UniPathway" id="UPA00213"/>
<dbReference type="GO" id="GO:0016138">
    <property type="term" value="P:glycoside biosynthetic process"/>
    <property type="evidence" value="ECO:0007669"/>
    <property type="project" value="UniProtKB-ARBA"/>
</dbReference>
<dbReference type="CDD" id="cd03784">
    <property type="entry name" value="GT1_Gtf-like"/>
    <property type="match status" value="1"/>
</dbReference>
<evidence type="ECO:0000256" key="7">
    <source>
        <dbReference type="RuleBase" id="RU362057"/>
    </source>
</evidence>
<evidence type="ECO:0000256" key="2">
    <source>
        <dbReference type="ARBA" id="ARBA00009995"/>
    </source>
</evidence>
<dbReference type="EC" id="2.4.1.-" evidence="7"/>
<keyword evidence="3 6" id="KW-0328">Glycosyltransferase</keyword>
<organism evidence="9">
    <name type="scientific">Panax ginseng</name>
    <name type="common">Korean ginseng</name>
    <dbReference type="NCBI Taxonomy" id="4054"/>
    <lineage>
        <taxon>Eukaryota</taxon>
        <taxon>Viridiplantae</taxon>
        <taxon>Streptophyta</taxon>
        <taxon>Embryophyta</taxon>
        <taxon>Tracheophyta</taxon>
        <taxon>Spermatophyta</taxon>
        <taxon>Magnoliopsida</taxon>
        <taxon>eudicotyledons</taxon>
        <taxon>Gunneridae</taxon>
        <taxon>Pentapetalae</taxon>
        <taxon>asterids</taxon>
        <taxon>campanulids</taxon>
        <taxon>Apiales</taxon>
        <taxon>Araliaceae</taxon>
        <taxon>Panax</taxon>
    </lineage>
</organism>
<dbReference type="FunFam" id="3.40.50.2000:FF:000060">
    <property type="entry name" value="Glycosyltransferase"/>
    <property type="match status" value="1"/>
</dbReference>
<evidence type="ECO:0000256" key="3">
    <source>
        <dbReference type="ARBA" id="ARBA00022676"/>
    </source>
</evidence>
<keyword evidence="5" id="KW-0414">Isoprene biosynthesis</keyword>
<dbReference type="InterPro" id="IPR058980">
    <property type="entry name" value="Glyco_transf_N"/>
</dbReference>
<dbReference type="Pfam" id="PF00201">
    <property type="entry name" value="UDPGT"/>
    <property type="match status" value="1"/>
</dbReference>
<dbReference type="EMBL" id="KM401914">
    <property type="protein sequence ID" value="AKA44582.1"/>
    <property type="molecule type" value="mRNA"/>
</dbReference>
<evidence type="ECO:0000256" key="1">
    <source>
        <dbReference type="ARBA" id="ARBA00004721"/>
    </source>
</evidence>
<protein>
    <recommendedName>
        <fullName evidence="7">Glycosyltransferase</fullName>
        <ecNumber evidence="7">2.4.1.-</ecNumber>
    </recommendedName>
</protein>
<dbReference type="PANTHER" id="PTHR48044:SF39">
    <property type="entry name" value="GLYCOSYLTRANSFERASE"/>
    <property type="match status" value="1"/>
</dbReference>
<dbReference type="PANTHER" id="PTHR48044">
    <property type="entry name" value="GLYCOSYLTRANSFERASE"/>
    <property type="match status" value="1"/>
</dbReference>
<dbReference type="Gene3D" id="3.40.50.2000">
    <property type="entry name" value="Glycogen Phosphorylase B"/>
    <property type="match status" value="2"/>
</dbReference>
<evidence type="ECO:0000256" key="4">
    <source>
        <dbReference type="ARBA" id="ARBA00022679"/>
    </source>
</evidence>
<name>A0A0D5ZCR9_PANGI</name>
<evidence type="ECO:0000313" key="9">
    <source>
        <dbReference type="EMBL" id="AKA44582.1"/>
    </source>
</evidence>
<sequence>MDTNSNSFRVVMFPWLAYGHVSPFLELAKKLSTKNFYVYFCSTPITLKPIKNKISNYKSIELVEYPLESTPEFPPHLHTTNGLPHHLMPTLQIYFKNASHNFSQIIKTLSPHLVIYDYLMPSWVPKFASSHQIPAVHFHIFGVANLAYFTSLVRDIPEFSFQSKTVCLKPSEIMKLAQAPRRNVDAEKNELSDCIIGSTEMFLIKSNREIEGKYLDFAADLFKKKIVPVGPLFQEISVNNQENDEEIFQWLNKKEEFSTVYVSFGTESYLSKKGMEELANGLELSKVNFIWVIKFPEGEKISAAEALPEGFLERVGVKGMIVERWAPQAKILGHKSIGGFVSHCGWSSVMESASIGVPIIALPMHHDQPVNARLVVEVGFGLEIEKDENVEFWREEVARVVKEVVIEKSGVELRKKAMELSEQMKAKGEEEVDLAIKELKTLCENNLGKYRDIN</sequence>
<keyword evidence="4 6" id="KW-0808">Transferase</keyword>
<comment type="pathway">
    <text evidence="1">Secondary metabolite biosynthesis; terpenoid biosynthesis.</text>
</comment>
<dbReference type="SMR" id="A0A0D5ZCR9"/>
<evidence type="ECO:0000256" key="5">
    <source>
        <dbReference type="ARBA" id="ARBA00023229"/>
    </source>
</evidence>
<dbReference type="SUPFAM" id="SSF53756">
    <property type="entry name" value="UDP-Glycosyltransferase/glycogen phosphorylase"/>
    <property type="match status" value="1"/>
</dbReference>
<dbReference type="InterPro" id="IPR002213">
    <property type="entry name" value="UDP_glucos_trans"/>
</dbReference>
<dbReference type="Pfam" id="PF26168">
    <property type="entry name" value="Glyco_transf_N"/>
    <property type="match status" value="1"/>
</dbReference>
<evidence type="ECO:0000259" key="8">
    <source>
        <dbReference type="Pfam" id="PF26168"/>
    </source>
</evidence>
<evidence type="ECO:0000256" key="6">
    <source>
        <dbReference type="RuleBase" id="RU003718"/>
    </source>
</evidence>
<dbReference type="InterPro" id="IPR035595">
    <property type="entry name" value="UDP_glycos_trans_CS"/>
</dbReference>
<dbReference type="AlphaFoldDB" id="A0A0D5ZCR9"/>
<comment type="similarity">
    <text evidence="2 6">Belongs to the UDP-glycosyltransferase family.</text>
</comment>
<proteinExistence type="evidence at transcript level"/>
<dbReference type="PROSITE" id="PS00375">
    <property type="entry name" value="UDPGT"/>
    <property type="match status" value="1"/>
</dbReference>
<accession>A0A0D5ZCR9</accession>